<gene>
    <name evidence="2" type="ORF">CELE_M142.5</name>
    <name evidence="2 4" type="ORF">M142.5</name>
</gene>
<reference evidence="2 3" key="1">
    <citation type="journal article" date="1998" name="Science">
        <title>Genome sequence of the nematode C. elegans: a platform for investigating biology.</title>
        <authorList>
            <consortium name="The C. elegans sequencing consortium"/>
            <person name="Sulson J.E."/>
            <person name="Waterston R."/>
        </authorList>
    </citation>
    <scope>NUCLEOTIDE SEQUENCE [LARGE SCALE GENOMIC DNA]</scope>
    <source>
        <strain evidence="2 3">Bristol N2</strain>
    </source>
</reference>
<dbReference type="OrthoDB" id="1057137at2759"/>
<evidence type="ECO:0000259" key="1">
    <source>
        <dbReference type="PROSITE" id="PS52001"/>
    </source>
</evidence>
<dbReference type="InterPro" id="IPR047574">
    <property type="entry name" value="AD"/>
</dbReference>
<dbReference type="PROSITE" id="PS52001">
    <property type="entry name" value="AD"/>
    <property type="match status" value="1"/>
</dbReference>
<dbReference type="WormBase" id="M142.5b">
    <property type="protein sequence ID" value="CE53111"/>
    <property type="gene ID" value="WBGene00010922"/>
</dbReference>
<dbReference type="PANTHER" id="PTHR13542">
    <property type="entry name" value="LSM12 HOMOLOG"/>
    <property type="match status" value="1"/>
</dbReference>
<dbReference type="AGR" id="WB:WBGene00010922"/>
<protein>
    <submittedName>
        <fullName evidence="2">AD domain-containing protein</fullName>
    </submittedName>
</protein>
<keyword evidence="5" id="KW-1267">Proteomics identification</keyword>
<dbReference type="Proteomes" id="UP000001940">
    <property type="component" value="Chromosome III"/>
</dbReference>
<feature type="domain" description="AD" evidence="1">
    <location>
        <begin position="93"/>
        <end position="196"/>
    </location>
</feature>
<organism evidence="2 3">
    <name type="scientific">Caenorhabditis elegans</name>
    <dbReference type="NCBI Taxonomy" id="6239"/>
    <lineage>
        <taxon>Eukaryota</taxon>
        <taxon>Metazoa</taxon>
        <taxon>Ecdysozoa</taxon>
        <taxon>Nematoda</taxon>
        <taxon>Chromadorea</taxon>
        <taxon>Rhabditida</taxon>
        <taxon>Rhabditina</taxon>
        <taxon>Rhabditomorpha</taxon>
        <taxon>Rhabditoidea</taxon>
        <taxon>Rhabditidae</taxon>
        <taxon>Peloderinae</taxon>
        <taxon>Caenorhabditis</taxon>
    </lineage>
</organism>
<evidence type="ECO:0000313" key="2">
    <source>
        <dbReference type="EMBL" id="VGM69503.1"/>
    </source>
</evidence>
<dbReference type="FunCoup" id="A0A486WUL5">
    <property type="interactions" value="2130"/>
</dbReference>
<accession>A0A486WUL5</accession>
<dbReference type="AlphaFoldDB" id="A0A486WUL5"/>
<dbReference type="InterPro" id="IPR039683">
    <property type="entry name" value="Lsm12-like"/>
</dbReference>
<name>A0A486WUL5_CAEEL</name>
<dbReference type="InterPro" id="IPR019181">
    <property type="entry name" value="LSM12_ABD"/>
</dbReference>
<evidence type="ECO:0000313" key="4">
    <source>
        <dbReference type="WormBase" id="M142.5b"/>
    </source>
</evidence>
<sequence length="211" mass="23232">MASCNLTASNVAIGACVEIETTNGLSARGVVISFDTTRKFQVLVLDTKEMAINKPMIRIFNSEHLKNIKVLSEALEESEKFARAKTEQFAQNNPVNGTRTTERLDKTLGELTPNLMKSPAISIRGQQAYLQLKRTIPDTCWCGEDIRVLGLVLVHKPYEVSDVTKDAKATGFDESRAESAVLQVQKILSKPMTEYTARAPLDFTIGAIVAN</sequence>
<dbReference type="InParanoid" id="A0A486WUL5"/>
<dbReference type="ExpressionAtlas" id="A0A486WUL5">
    <property type="expression patterns" value="baseline"/>
</dbReference>
<dbReference type="SMART" id="SM00995">
    <property type="entry name" value="AD"/>
    <property type="match status" value="1"/>
</dbReference>
<evidence type="ECO:0000313" key="3">
    <source>
        <dbReference type="Proteomes" id="UP000001940"/>
    </source>
</evidence>
<dbReference type="EMBL" id="BX284603">
    <property type="protein sequence ID" value="VGM69503.1"/>
    <property type="molecule type" value="Genomic_DNA"/>
</dbReference>
<dbReference type="Pfam" id="PF09793">
    <property type="entry name" value="AD"/>
    <property type="match status" value="1"/>
</dbReference>
<evidence type="ECO:0007829" key="5">
    <source>
        <dbReference type="PeptideAtlas" id="A0A486WUL5"/>
    </source>
</evidence>
<proteinExistence type="evidence at protein level"/>
<keyword evidence="3" id="KW-1185">Reference proteome</keyword>